<accession>A0A941IF00</accession>
<dbReference type="RefSeq" id="WP_212516935.1">
    <property type="nucleotide sequence ID" value="NZ_JAGSOH010000009.1"/>
</dbReference>
<comment type="caution">
    <text evidence="1">The sequence shown here is derived from an EMBL/GenBank/DDBJ whole genome shotgun (WGS) entry which is preliminary data.</text>
</comment>
<evidence type="ECO:0000313" key="2">
    <source>
        <dbReference type="Proteomes" id="UP000676325"/>
    </source>
</evidence>
<organism evidence="1 2">
    <name type="scientific">Actinospica acidithermotolerans</name>
    <dbReference type="NCBI Taxonomy" id="2828514"/>
    <lineage>
        <taxon>Bacteria</taxon>
        <taxon>Bacillati</taxon>
        <taxon>Actinomycetota</taxon>
        <taxon>Actinomycetes</taxon>
        <taxon>Catenulisporales</taxon>
        <taxon>Actinospicaceae</taxon>
        <taxon>Actinospica</taxon>
    </lineage>
</organism>
<proteinExistence type="predicted"/>
<evidence type="ECO:0000313" key="1">
    <source>
        <dbReference type="EMBL" id="MBR7825780.1"/>
    </source>
</evidence>
<dbReference type="AlphaFoldDB" id="A0A941IF00"/>
<reference evidence="1" key="1">
    <citation type="submission" date="2021-04" db="EMBL/GenBank/DDBJ databases">
        <title>Genome based classification of Actinospica acidithermotolerans sp. nov., an actinobacterium isolated from an Indonesian hot spring.</title>
        <authorList>
            <person name="Kusuma A.B."/>
            <person name="Putra K.E."/>
            <person name="Nafisah S."/>
            <person name="Loh J."/>
            <person name="Nouioui I."/>
            <person name="Goodfellow M."/>
        </authorList>
    </citation>
    <scope>NUCLEOTIDE SEQUENCE</scope>
    <source>
        <strain evidence="1">MGRD01-02</strain>
    </source>
</reference>
<protein>
    <submittedName>
        <fullName evidence="1">Uncharacterized protein</fullName>
    </submittedName>
</protein>
<dbReference type="Proteomes" id="UP000676325">
    <property type="component" value="Unassembled WGS sequence"/>
</dbReference>
<sequence length="52" mass="5549">MRVNGVGITGDRFGFAVKVNLVDGLDQPELPAEIDGVPVETEVVGHSFLLLQ</sequence>
<gene>
    <name evidence="1" type="ORF">KDK95_05630</name>
</gene>
<keyword evidence="2" id="KW-1185">Reference proteome</keyword>
<dbReference type="EMBL" id="JAGSOH010000009">
    <property type="protein sequence ID" value="MBR7825780.1"/>
    <property type="molecule type" value="Genomic_DNA"/>
</dbReference>
<name>A0A941IF00_9ACTN</name>